<evidence type="ECO:0000313" key="3">
    <source>
        <dbReference type="Proteomes" id="UP000050277"/>
    </source>
</evidence>
<dbReference type="AlphaFoldDB" id="A0A0P6Z0Y8"/>
<accession>A0A0P6Z0Y8</accession>
<feature type="transmembrane region" description="Helical" evidence="1">
    <location>
        <begin position="54"/>
        <end position="81"/>
    </location>
</feature>
<feature type="transmembrane region" description="Helical" evidence="1">
    <location>
        <begin position="93"/>
        <end position="115"/>
    </location>
</feature>
<name>A0A0P6Z0Y8_9CHLR</name>
<proteinExistence type="predicted"/>
<feature type="transmembrane region" description="Helical" evidence="1">
    <location>
        <begin position="27"/>
        <end position="48"/>
    </location>
</feature>
<gene>
    <name evidence="2" type="ORF">SE18_05930</name>
</gene>
<dbReference type="EMBL" id="LGKP01000011">
    <property type="protein sequence ID" value="KPL90608.1"/>
    <property type="molecule type" value="Genomic_DNA"/>
</dbReference>
<sequence length="164" mass="18922">MDYQVPSSELVKIVRWQAWFWRSWREIILGTGLINGVLVMVTISGIAISLIDPFLFYVVLGGLIALVLGFWVSVFTTIGLYKRQIKRDKTFWFCLYYAIGAAIMALGFGSLVPFWDLWSLIPPWFGQEYFGFRLGFLEVHMLNFIVANALAGWRMQSWLKQTGH</sequence>
<evidence type="ECO:0000256" key="1">
    <source>
        <dbReference type="SAM" id="Phobius"/>
    </source>
</evidence>
<protein>
    <submittedName>
        <fullName evidence="2">Uncharacterized protein</fullName>
    </submittedName>
</protein>
<keyword evidence="1" id="KW-0472">Membrane</keyword>
<keyword evidence="1" id="KW-1133">Transmembrane helix</keyword>
<dbReference type="OrthoDB" id="9824670at2"/>
<comment type="caution">
    <text evidence="2">The sequence shown here is derived from an EMBL/GenBank/DDBJ whole genome shotgun (WGS) entry which is preliminary data.</text>
</comment>
<dbReference type="STRING" id="70996.SE18_05930"/>
<dbReference type="Proteomes" id="UP000050277">
    <property type="component" value="Unassembled WGS sequence"/>
</dbReference>
<evidence type="ECO:0000313" key="2">
    <source>
        <dbReference type="EMBL" id="KPL90608.1"/>
    </source>
</evidence>
<organism evidence="2 3">
    <name type="scientific">Herpetosiphon geysericola</name>
    <dbReference type="NCBI Taxonomy" id="70996"/>
    <lineage>
        <taxon>Bacteria</taxon>
        <taxon>Bacillati</taxon>
        <taxon>Chloroflexota</taxon>
        <taxon>Chloroflexia</taxon>
        <taxon>Herpetosiphonales</taxon>
        <taxon>Herpetosiphonaceae</taxon>
        <taxon>Herpetosiphon</taxon>
    </lineage>
</organism>
<dbReference type="RefSeq" id="WP_054533509.1">
    <property type="nucleotide sequence ID" value="NZ_LGKP01000011.1"/>
</dbReference>
<keyword evidence="1" id="KW-0812">Transmembrane</keyword>
<keyword evidence="3" id="KW-1185">Reference proteome</keyword>
<reference evidence="2 3" key="1">
    <citation type="submission" date="2015-07" db="EMBL/GenBank/DDBJ databases">
        <title>Whole genome sequence of Herpetosiphon geysericola DSM 7119.</title>
        <authorList>
            <person name="Hemp J."/>
            <person name="Ward L.M."/>
            <person name="Pace L.A."/>
            <person name="Fischer W.W."/>
        </authorList>
    </citation>
    <scope>NUCLEOTIDE SEQUENCE [LARGE SCALE GENOMIC DNA]</scope>
    <source>
        <strain evidence="2 3">DSM 7119</strain>
    </source>
</reference>
<feature type="transmembrane region" description="Helical" evidence="1">
    <location>
        <begin position="130"/>
        <end position="151"/>
    </location>
</feature>